<dbReference type="InterPro" id="IPR035897">
    <property type="entry name" value="Toll_tir_struct_dom_sf"/>
</dbReference>
<keyword evidence="3" id="KW-1185">Reference proteome</keyword>
<dbReference type="SUPFAM" id="SSF52200">
    <property type="entry name" value="Toll/Interleukin receptor TIR domain"/>
    <property type="match status" value="1"/>
</dbReference>
<dbReference type="EMBL" id="JBHSNM010000001">
    <property type="protein sequence ID" value="MFC5568838.1"/>
    <property type="molecule type" value="Genomic_DNA"/>
</dbReference>
<name>A0ABW0SII3_9GAMM</name>
<dbReference type="RefSeq" id="WP_386752539.1">
    <property type="nucleotide sequence ID" value="NZ_JBHSNM010000001.1"/>
</dbReference>
<organism evidence="2 3">
    <name type="scientific">Lysobacter yangpyeongensis</name>
    <dbReference type="NCBI Taxonomy" id="346182"/>
    <lineage>
        <taxon>Bacteria</taxon>
        <taxon>Pseudomonadati</taxon>
        <taxon>Pseudomonadota</taxon>
        <taxon>Gammaproteobacteria</taxon>
        <taxon>Lysobacterales</taxon>
        <taxon>Lysobacteraceae</taxon>
        <taxon>Lysobacter</taxon>
    </lineage>
</organism>
<proteinExistence type="predicted"/>
<gene>
    <name evidence="2" type="ORF">ACFPN1_02005</name>
</gene>
<protein>
    <submittedName>
        <fullName evidence="2">TIR domain-containing protein</fullName>
    </submittedName>
</protein>
<evidence type="ECO:0000313" key="3">
    <source>
        <dbReference type="Proteomes" id="UP001596036"/>
    </source>
</evidence>
<dbReference type="Pfam" id="PF13676">
    <property type="entry name" value="TIR_2"/>
    <property type="match status" value="1"/>
</dbReference>
<dbReference type="Proteomes" id="UP001596036">
    <property type="component" value="Unassembled WGS sequence"/>
</dbReference>
<dbReference type="Gene3D" id="3.40.50.10140">
    <property type="entry name" value="Toll/interleukin-1 receptor homology (TIR) domain"/>
    <property type="match status" value="1"/>
</dbReference>
<comment type="caution">
    <text evidence="2">The sequence shown here is derived from an EMBL/GenBank/DDBJ whole genome shotgun (WGS) entry which is preliminary data.</text>
</comment>
<feature type="domain" description="TIR" evidence="1">
    <location>
        <begin position="43"/>
        <end position="158"/>
    </location>
</feature>
<evidence type="ECO:0000259" key="1">
    <source>
        <dbReference type="Pfam" id="PF13676"/>
    </source>
</evidence>
<accession>A0ABW0SII3</accession>
<evidence type="ECO:0000313" key="2">
    <source>
        <dbReference type="EMBL" id="MFC5568838.1"/>
    </source>
</evidence>
<sequence>MALLTEGVVRDAAATELRKSFGQRSAHAVLAEAVRTHLTSFDVLLSHSRLDAELVLGVKNILGNAGKTVYVDWLEDPQLDRSHVTAATADVLRKRMDQCDSLFYIHSRNATQSRWMPWELGYFDGRKGNVAILPILKTGEGTFHGEEYLGLYPYIDFLDATALGSSIWIHRNSTDYTRYERWLAGTDKKRP</sequence>
<dbReference type="InterPro" id="IPR000157">
    <property type="entry name" value="TIR_dom"/>
</dbReference>
<reference evidence="3" key="1">
    <citation type="journal article" date="2019" name="Int. J. Syst. Evol. Microbiol.">
        <title>The Global Catalogue of Microorganisms (GCM) 10K type strain sequencing project: providing services to taxonomists for standard genome sequencing and annotation.</title>
        <authorList>
            <consortium name="The Broad Institute Genomics Platform"/>
            <consortium name="The Broad Institute Genome Sequencing Center for Infectious Disease"/>
            <person name="Wu L."/>
            <person name="Ma J."/>
        </authorList>
    </citation>
    <scope>NUCLEOTIDE SEQUENCE [LARGE SCALE GENOMIC DNA]</scope>
    <source>
        <strain evidence="3">KACC 11407</strain>
    </source>
</reference>